<protein>
    <recommendedName>
        <fullName evidence="3">HEPN domain-containing protein</fullName>
    </recommendedName>
</protein>
<gene>
    <name evidence="1" type="ORF">WAE58_21805</name>
</gene>
<dbReference type="RefSeq" id="WP_337717615.1">
    <property type="nucleotide sequence ID" value="NZ_JBBEUB010000009.1"/>
</dbReference>
<dbReference type="EMBL" id="JBBEUB010000009">
    <property type="protein sequence ID" value="MEJ2905096.1"/>
    <property type="molecule type" value="Genomic_DNA"/>
</dbReference>
<evidence type="ECO:0000313" key="1">
    <source>
        <dbReference type="EMBL" id="MEJ2905096.1"/>
    </source>
</evidence>
<evidence type="ECO:0008006" key="3">
    <source>
        <dbReference type="Google" id="ProtNLM"/>
    </source>
</evidence>
<comment type="caution">
    <text evidence="1">The sequence shown here is derived from an EMBL/GenBank/DDBJ whole genome shotgun (WGS) entry which is preliminary data.</text>
</comment>
<dbReference type="Proteomes" id="UP001378956">
    <property type="component" value="Unassembled WGS sequence"/>
</dbReference>
<proteinExistence type="predicted"/>
<evidence type="ECO:0000313" key="2">
    <source>
        <dbReference type="Proteomes" id="UP001378956"/>
    </source>
</evidence>
<keyword evidence="2" id="KW-1185">Reference proteome</keyword>
<sequence>MQAHINQALHNESFVSELCEKYPDSYFDWKVTATFYTALHLLKAFCDKRQVNPGDTHHEIASNFDPKRCNNKPITQCPKFVWECYSKIQKYSEHARYEVFLDPEVENEIQRDNFIDCQVQLKSLKDYFHKQGVPCVIEKAA</sequence>
<accession>A0ABU8NS57</accession>
<organism evidence="1 2">
    <name type="scientific">Pedobacter panaciterrae</name>
    <dbReference type="NCBI Taxonomy" id="363849"/>
    <lineage>
        <taxon>Bacteria</taxon>
        <taxon>Pseudomonadati</taxon>
        <taxon>Bacteroidota</taxon>
        <taxon>Sphingobacteriia</taxon>
        <taxon>Sphingobacteriales</taxon>
        <taxon>Sphingobacteriaceae</taxon>
        <taxon>Pedobacter</taxon>
    </lineage>
</organism>
<reference evidence="1 2" key="1">
    <citation type="submission" date="2024-03" db="EMBL/GenBank/DDBJ databases">
        <title>Sequence of Lycoming College Course Isolates.</title>
        <authorList>
            <person name="Plotts O."/>
            <person name="Newman J."/>
        </authorList>
    </citation>
    <scope>NUCLEOTIDE SEQUENCE [LARGE SCALE GENOMIC DNA]</scope>
    <source>
        <strain evidence="1 2">CJB-3</strain>
    </source>
</reference>
<name>A0ABU8NS57_9SPHI</name>